<dbReference type="GO" id="GO:0016787">
    <property type="term" value="F:hydrolase activity"/>
    <property type="evidence" value="ECO:0007669"/>
    <property type="project" value="UniProtKB-KW"/>
</dbReference>
<sequence>MDERNERNELLAALPKADLHIHLDGSVKPETILALAHSRGFPLPADQADGLIPYMQVEDDCESLQAYLSKFQFVLGFMQDTEALERIAYELVEQAAAERCIYTEVRFAPQLHTEQGLSLDAIMDSVLAGLKRGEERFGVVARLIVICMRHHAMPENRAAIEAAARFKDRGVAAVDLAGDEAFYPAGLFRDLFAFAHENGLPVTIHAGEAAGPANIEEAVVHLGASRIGHGVRLREDQAILELVKQRRIPLELCPVSNIQTKAVAGWNDYPVLDYIRQGVRVTINTDNRTVSGTTLTREYRMLMDECGLDIGQIVLVIRCGFEAAFAEQELKDSFVQKLADVCREKGILL</sequence>
<dbReference type="InterPro" id="IPR032466">
    <property type="entry name" value="Metal_Hydrolase"/>
</dbReference>
<keyword evidence="9" id="KW-1185">Reference proteome</keyword>
<reference evidence="8 9" key="1">
    <citation type="submission" date="2024-09" db="EMBL/GenBank/DDBJ databases">
        <authorList>
            <person name="Sun Q."/>
            <person name="Mori K."/>
        </authorList>
    </citation>
    <scope>NUCLEOTIDE SEQUENCE [LARGE SCALE GENOMIC DNA]</scope>
    <source>
        <strain evidence="8 9">CCM 4839</strain>
    </source>
</reference>
<gene>
    <name evidence="8" type="primary">add</name>
    <name evidence="8" type="ORF">ACFFJ8_03985</name>
</gene>
<dbReference type="EMBL" id="JBHLVF010000008">
    <property type="protein sequence ID" value="MFC0390534.1"/>
    <property type="molecule type" value="Genomic_DNA"/>
</dbReference>
<dbReference type="Gene3D" id="3.20.20.140">
    <property type="entry name" value="Metal-dependent hydrolases"/>
    <property type="match status" value="1"/>
</dbReference>
<dbReference type="InterPro" id="IPR001365">
    <property type="entry name" value="A_deaminase_dom"/>
</dbReference>
<comment type="cofactor">
    <cofactor evidence="1">
        <name>Zn(2+)</name>
        <dbReference type="ChEBI" id="CHEBI:29105"/>
    </cofactor>
</comment>
<comment type="similarity">
    <text evidence="2">Belongs to the metallo-dependent hydrolases superfamily. Adenosine and AMP deaminases family.</text>
</comment>
<keyword evidence="4" id="KW-0479">Metal-binding</keyword>
<evidence type="ECO:0000256" key="3">
    <source>
        <dbReference type="ARBA" id="ARBA00012784"/>
    </source>
</evidence>
<evidence type="ECO:0000256" key="4">
    <source>
        <dbReference type="ARBA" id="ARBA00022723"/>
    </source>
</evidence>
<dbReference type="SUPFAM" id="SSF51556">
    <property type="entry name" value="Metallo-dependent hydrolases"/>
    <property type="match status" value="1"/>
</dbReference>
<evidence type="ECO:0000259" key="7">
    <source>
        <dbReference type="Pfam" id="PF00962"/>
    </source>
</evidence>
<dbReference type="PANTHER" id="PTHR11409:SF43">
    <property type="entry name" value="ADENOSINE DEAMINASE"/>
    <property type="match status" value="1"/>
</dbReference>
<feature type="domain" description="Adenosine deaminase" evidence="7">
    <location>
        <begin position="15"/>
        <end position="340"/>
    </location>
</feature>
<evidence type="ECO:0000256" key="1">
    <source>
        <dbReference type="ARBA" id="ARBA00001947"/>
    </source>
</evidence>
<accession>A0ABV6J3T0</accession>
<dbReference type="Proteomes" id="UP001589818">
    <property type="component" value="Unassembled WGS sequence"/>
</dbReference>
<evidence type="ECO:0000256" key="2">
    <source>
        <dbReference type="ARBA" id="ARBA00006676"/>
    </source>
</evidence>
<dbReference type="NCBIfam" id="TIGR01430">
    <property type="entry name" value="aden_deam"/>
    <property type="match status" value="1"/>
</dbReference>
<organism evidence="8 9">
    <name type="scientific">Paenibacillus mendelii</name>
    <dbReference type="NCBI Taxonomy" id="206163"/>
    <lineage>
        <taxon>Bacteria</taxon>
        <taxon>Bacillati</taxon>
        <taxon>Bacillota</taxon>
        <taxon>Bacilli</taxon>
        <taxon>Bacillales</taxon>
        <taxon>Paenibacillaceae</taxon>
        <taxon>Paenibacillus</taxon>
    </lineage>
</organism>
<dbReference type="Pfam" id="PF00962">
    <property type="entry name" value="A_deaminase"/>
    <property type="match status" value="1"/>
</dbReference>
<evidence type="ECO:0000313" key="9">
    <source>
        <dbReference type="Proteomes" id="UP001589818"/>
    </source>
</evidence>
<evidence type="ECO:0000313" key="8">
    <source>
        <dbReference type="EMBL" id="MFC0390534.1"/>
    </source>
</evidence>
<dbReference type="RefSeq" id="WP_204820151.1">
    <property type="nucleotide sequence ID" value="NZ_JANHOF010000010.1"/>
</dbReference>
<dbReference type="CDD" id="cd01320">
    <property type="entry name" value="ADA"/>
    <property type="match status" value="1"/>
</dbReference>
<dbReference type="PANTHER" id="PTHR11409">
    <property type="entry name" value="ADENOSINE DEAMINASE"/>
    <property type="match status" value="1"/>
</dbReference>
<dbReference type="EC" id="3.5.4.4" evidence="3"/>
<proteinExistence type="inferred from homology"/>
<protein>
    <recommendedName>
        <fullName evidence="3">adenosine deaminase</fullName>
        <ecNumber evidence="3">3.5.4.4</ecNumber>
    </recommendedName>
</protein>
<keyword evidence="6" id="KW-0862">Zinc</keyword>
<evidence type="ECO:0000256" key="5">
    <source>
        <dbReference type="ARBA" id="ARBA00022801"/>
    </source>
</evidence>
<evidence type="ECO:0000256" key="6">
    <source>
        <dbReference type="ARBA" id="ARBA00022833"/>
    </source>
</evidence>
<dbReference type="InterPro" id="IPR006330">
    <property type="entry name" value="Ado/ade_deaminase"/>
</dbReference>
<comment type="caution">
    <text evidence="8">The sequence shown here is derived from an EMBL/GenBank/DDBJ whole genome shotgun (WGS) entry which is preliminary data.</text>
</comment>
<name>A0ABV6J3T0_9BACL</name>
<keyword evidence="5 8" id="KW-0378">Hydrolase</keyword>